<evidence type="ECO:0000313" key="3">
    <source>
        <dbReference type="EMBL" id="MEJ2863374.1"/>
    </source>
</evidence>
<dbReference type="EMBL" id="JBBEGM010000008">
    <property type="protein sequence ID" value="MEJ2863374.1"/>
    <property type="molecule type" value="Genomic_DNA"/>
</dbReference>
<evidence type="ECO:0008006" key="5">
    <source>
        <dbReference type="Google" id="ProtNLM"/>
    </source>
</evidence>
<comment type="caution">
    <text evidence="3">The sequence shown here is derived from an EMBL/GenBank/DDBJ whole genome shotgun (WGS) entry which is preliminary data.</text>
</comment>
<feature type="chain" id="PRO_5045137606" description="Small secreted domain DUF320" evidence="2">
    <location>
        <begin position="28"/>
        <end position="100"/>
    </location>
</feature>
<accession>A0ABU8M7R9</accession>
<dbReference type="RefSeq" id="WP_337704736.1">
    <property type="nucleotide sequence ID" value="NZ_JBBEGM010000008.1"/>
</dbReference>
<evidence type="ECO:0000256" key="2">
    <source>
        <dbReference type="SAM" id="SignalP"/>
    </source>
</evidence>
<protein>
    <recommendedName>
        <fullName evidence="5">Small secreted domain DUF320</fullName>
    </recommendedName>
</protein>
<feature type="region of interest" description="Disordered" evidence="1">
    <location>
        <begin position="78"/>
        <end position="100"/>
    </location>
</feature>
<proteinExistence type="predicted"/>
<organism evidence="3 4">
    <name type="scientific">Actinomycetospora flava</name>
    <dbReference type="NCBI Taxonomy" id="3129232"/>
    <lineage>
        <taxon>Bacteria</taxon>
        <taxon>Bacillati</taxon>
        <taxon>Actinomycetota</taxon>
        <taxon>Actinomycetes</taxon>
        <taxon>Pseudonocardiales</taxon>
        <taxon>Pseudonocardiaceae</taxon>
        <taxon>Actinomycetospora</taxon>
    </lineage>
</organism>
<keyword evidence="4" id="KW-1185">Reference proteome</keyword>
<reference evidence="3 4" key="1">
    <citation type="submission" date="2024-03" db="EMBL/GenBank/DDBJ databases">
        <title>Actinomycetospora sp. OC33-EN07, a novel actinomycete isolated from wild orchid (Aerides multiflora).</title>
        <authorList>
            <person name="Suriyachadkun C."/>
        </authorList>
    </citation>
    <scope>NUCLEOTIDE SEQUENCE [LARGE SCALE GENOMIC DNA]</scope>
    <source>
        <strain evidence="3 4">OC33-EN07</strain>
    </source>
</reference>
<evidence type="ECO:0000313" key="4">
    <source>
        <dbReference type="Proteomes" id="UP001369736"/>
    </source>
</evidence>
<gene>
    <name evidence="3" type="ORF">WCD58_19555</name>
</gene>
<evidence type="ECO:0000256" key="1">
    <source>
        <dbReference type="SAM" id="MobiDB-lite"/>
    </source>
</evidence>
<dbReference type="Proteomes" id="UP001369736">
    <property type="component" value="Unassembled WGS sequence"/>
</dbReference>
<sequence>MGILRKSVLAATLIGAGLASTTGSALAHESGGQEGIANIDSVQPVVPVDACNNDVPVNVLGVQVPVEDVSGAVPILSDADGAAGQPESQSCSTDIDADAN</sequence>
<name>A0ABU8M7R9_9PSEU</name>
<feature type="signal peptide" evidence="2">
    <location>
        <begin position="1"/>
        <end position="27"/>
    </location>
</feature>
<keyword evidence="2" id="KW-0732">Signal</keyword>